<feature type="signal peptide" evidence="1">
    <location>
        <begin position="1"/>
        <end position="32"/>
    </location>
</feature>
<dbReference type="KEGG" id="coy:HF329_06265"/>
<evidence type="ECO:0000313" key="2">
    <source>
        <dbReference type="EMBL" id="QJB30926.1"/>
    </source>
</evidence>
<keyword evidence="1" id="KW-0732">Signal</keyword>
<evidence type="ECO:0008006" key="4">
    <source>
        <dbReference type="Google" id="ProtNLM"/>
    </source>
</evidence>
<feature type="chain" id="PRO_5042126237" description="Long-chain fatty acid transport protein" evidence="1">
    <location>
        <begin position="33"/>
        <end position="486"/>
    </location>
</feature>
<protein>
    <recommendedName>
        <fullName evidence="4">Long-chain fatty acid transport protein</fullName>
    </recommendedName>
</protein>
<reference evidence="3" key="1">
    <citation type="submission" date="2020-04" db="EMBL/GenBank/DDBJ databases">
        <authorList>
            <person name="Kittiwongwattana C."/>
        </authorList>
    </citation>
    <scope>NUCLEOTIDE SEQUENCE [LARGE SCALE GENOMIC DNA]</scope>
    <source>
        <strain evidence="3">1310</strain>
    </source>
</reference>
<dbReference type="RefSeq" id="WP_168803204.1">
    <property type="nucleotide sequence ID" value="NZ_CP051205.1"/>
</dbReference>
<sequence length="486" mass="54197">MIRLLLWMLQNRTWRSGLLCLIFLPLTRLAQAQDANYWSGNFGAGGFFSPGAVVANNKDSGVLFYNPALQPLSGKNAISVSGMIYQVESINIKNGAGTGKNLHSLISASVPQMLTGTVKVGRRKPVFLAYALTHNAVINYNVTQQQDARMNVLNDSYSPGPEYYLGQYNLQNITRDASALISTGFRLDRHWAIGFMAEGQSRSQHYSENFLSRALVNSNQPTLPITSNEGKYQVDYTHFGFKLRAGLSYETGKHHLGLLLSSPLIHAWGRGRLLSDNAISNVHFIVDEPLNLLASTRQTKLDTRYKTPLSVAAGYAYDYSKGQFYVAAEYFLKVKEYTILAPTSDLFVRPDTGNSIIRASELLKMREARKAVFNVAVGVSYRIKPQLTGFCSLRTDFNYGERTNTDGTAPNTATWDNYYCQLGVNIKRSKYNLRTGLFLGYGRTGSYEQFINFDHPQENNLLTGERGMVPASRMTAAVMVAFIHNL</sequence>
<proteinExistence type="predicted"/>
<gene>
    <name evidence="2" type="ORF">HF329_06265</name>
</gene>
<dbReference type="Gene3D" id="2.40.160.60">
    <property type="entry name" value="Outer membrane protein transport protein (OMPP1/FadL/TodX)"/>
    <property type="match status" value="1"/>
</dbReference>
<name>A0AAE6ZDS9_9BACT</name>
<dbReference type="Proteomes" id="UP000502421">
    <property type="component" value="Chromosome"/>
</dbReference>
<organism evidence="2 3">
    <name type="scientific">Chitinophaga oryzae</name>
    <dbReference type="NCBI Taxonomy" id="2725414"/>
    <lineage>
        <taxon>Bacteria</taxon>
        <taxon>Pseudomonadati</taxon>
        <taxon>Bacteroidota</taxon>
        <taxon>Chitinophagia</taxon>
        <taxon>Chitinophagales</taxon>
        <taxon>Chitinophagaceae</taxon>
        <taxon>Chitinophaga</taxon>
    </lineage>
</organism>
<dbReference type="AlphaFoldDB" id="A0AAE6ZDS9"/>
<dbReference type="EMBL" id="CP051205">
    <property type="protein sequence ID" value="QJB30926.1"/>
    <property type="molecule type" value="Genomic_DNA"/>
</dbReference>
<evidence type="ECO:0000313" key="3">
    <source>
        <dbReference type="Proteomes" id="UP000502421"/>
    </source>
</evidence>
<evidence type="ECO:0000256" key="1">
    <source>
        <dbReference type="SAM" id="SignalP"/>
    </source>
</evidence>
<accession>A0AAE6ZDS9</accession>